<dbReference type="AlphaFoldDB" id="B8GH80"/>
<sequence>MKHPGFTTRAVHGPLTGKDPNHALQFPIYAGVAHDFETAETMADTFAGRKAAFAYSRIANPTVSAFERKITALEDGLGTVAVSSGMAAISNTLLNLLTEGDTLVAASSLFGGTYSLFINVFQPLGINVKFVSITDLDGLDAAIDENTRVLFLETISNPCTTIPDFERISEIASRHHVVVVADSTATTPYLFPARRFGVNIVIHSTTKYISGGATSMGGAIVDLGNFDWSFVPALKKYHRYKEMAFLARLRKEVYQETGSCLSPYDAYLQSLGLETLALRMEQICKNAQAVAEFLEAQNVVTTVFYPGLPSSQSQELAKKQLNGKCGGILAFGLSDRTACFRFLDKLSLIKRASNLGDNKTLALHPASTIFAGLNTDEQKTLGIDDTLIRLSIGIEDADDIIADIRQALGES</sequence>
<dbReference type="GO" id="GO:0005737">
    <property type="term" value="C:cytoplasm"/>
    <property type="evidence" value="ECO:0007669"/>
    <property type="project" value="TreeGrafter"/>
</dbReference>
<dbReference type="Pfam" id="PF01053">
    <property type="entry name" value="Cys_Met_Meta_PP"/>
    <property type="match status" value="1"/>
</dbReference>
<proteinExistence type="inferred from homology"/>
<dbReference type="GO" id="GO:0071269">
    <property type="term" value="P:L-homocysteine biosynthetic process"/>
    <property type="evidence" value="ECO:0007669"/>
    <property type="project" value="TreeGrafter"/>
</dbReference>
<dbReference type="EC" id="2.5.1.49" evidence="5"/>
<evidence type="ECO:0000256" key="1">
    <source>
        <dbReference type="ARBA" id="ARBA00001933"/>
    </source>
</evidence>
<dbReference type="InterPro" id="IPR006235">
    <property type="entry name" value="OAc-hSer/O-AcSer_sulfhydrylase"/>
</dbReference>
<dbReference type="KEGG" id="mpl:Mpal_1142"/>
<dbReference type="SUPFAM" id="SSF53383">
    <property type="entry name" value="PLP-dependent transferases"/>
    <property type="match status" value="1"/>
</dbReference>
<dbReference type="STRING" id="521011.Mpal_1142"/>
<dbReference type="Proteomes" id="UP000002457">
    <property type="component" value="Chromosome"/>
</dbReference>
<dbReference type="InterPro" id="IPR015421">
    <property type="entry name" value="PyrdxlP-dep_Trfase_major"/>
</dbReference>
<keyword evidence="6" id="KW-1185">Reference proteome</keyword>
<dbReference type="GO" id="GO:0004124">
    <property type="term" value="F:cysteine synthase activity"/>
    <property type="evidence" value="ECO:0007669"/>
    <property type="project" value="TreeGrafter"/>
</dbReference>
<organism evidence="5 6">
    <name type="scientific">Methanosphaerula palustris (strain ATCC BAA-1556 / DSM 19958 / E1-9c)</name>
    <dbReference type="NCBI Taxonomy" id="521011"/>
    <lineage>
        <taxon>Archaea</taxon>
        <taxon>Methanobacteriati</taxon>
        <taxon>Methanobacteriota</taxon>
        <taxon>Stenosarchaea group</taxon>
        <taxon>Methanomicrobia</taxon>
        <taxon>Methanomicrobiales</taxon>
        <taxon>Methanoregulaceae</taxon>
        <taxon>Methanosphaerula</taxon>
    </lineage>
</organism>
<evidence type="ECO:0000256" key="3">
    <source>
        <dbReference type="ARBA" id="ARBA00022679"/>
    </source>
</evidence>
<dbReference type="InterPro" id="IPR015422">
    <property type="entry name" value="PyrdxlP-dep_Trfase_small"/>
</dbReference>
<dbReference type="PANTHER" id="PTHR43797">
    <property type="entry name" value="HOMOCYSTEINE/CYSTEINE SYNTHASE"/>
    <property type="match status" value="1"/>
</dbReference>
<dbReference type="GO" id="GO:0030170">
    <property type="term" value="F:pyridoxal phosphate binding"/>
    <property type="evidence" value="ECO:0007669"/>
    <property type="project" value="InterPro"/>
</dbReference>
<dbReference type="HOGENOM" id="CLU_018986_4_0_2"/>
<dbReference type="RefSeq" id="WP_012617804.1">
    <property type="nucleotide sequence ID" value="NC_011832.1"/>
</dbReference>
<comment type="cofactor">
    <cofactor evidence="1">
        <name>pyridoxal 5'-phosphate</name>
        <dbReference type="ChEBI" id="CHEBI:597326"/>
    </cofactor>
</comment>
<keyword evidence="3 5" id="KW-0808">Transferase</keyword>
<name>B8GH80_METPE</name>
<gene>
    <name evidence="5" type="ordered locus">Mpal_1142</name>
</gene>
<dbReference type="GO" id="GO:0003961">
    <property type="term" value="F:O-acetylhomoserine aminocarboxypropyltransferase activity"/>
    <property type="evidence" value="ECO:0007669"/>
    <property type="project" value="UniProtKB-EC"/>
</dbReference>
<evidence type="ECO:0000313" key="5">
    <source>
        <dbReference type="EMBL" id="ACL16485.1"/>
    </source>
</evidence>
<dbReference type="CDD" id="cd00614">
    <property type="entry name" value="CGS_like"/>
    <property type="match status" value="1"/>
</dbReference>
<comment type="similarity">
    <text evidence="2">Belongs to the trans-sulfuration enzymes family.</text>
</comment>
<dbReference type="FunFam" id="3.40.640.10:FF:000046">
    <property type="entry name" value="Cystathionine gamma-lyase"/>
    <property type="match status" value="1"/>
</dbReference>
<evidence type="ECO:0000256" key="4">
    <source>
        <dbReference type="ARBA" id="ARBA00022898"/>
    </source>
</evidence>
<evidence type="ECO:0000256" key="2">
    <source>
        <dbReference type="ARBA" id="ARBA00009077"/>
    </source>
</evidence>
<dbReference type="GO" id="GO:0006535">
    <property type="term" value="P:cysteine biosynthetic process from serine"/>
    <property type="evidence" value="ECO:0007669"/>
    <property type="project" value="TreeGrafter"/>
</dbReference>
<dbReference type="GO" id="GO:0019346">
    <property type="term" value="P:transsulfuration"/>
    <property type="evidence" value="ECO:0007669"/>
    <property type="project" value="InterPro"/>
</dbReference>
<dbReference type="GeneID" id="7270406"/>
<reference evidence="5 6" key="1">
    <citation type="journal article" date="2015" name="Genome Announc.">
        <title>Complete Genome Sequence of Methanosphaerula palustris E1-9CT, a Hydrogenotrophic Methanogen Isolated from a Minerotrophic Fen Peatland.</title>
        <authorList>
            <person name="Cadillo-Quiroz H."/>
            <person name="Browne P."/>
            <person name="Kyrpides N."/>
            <person name="Woyke T."/>
            <person name="Goodwin L."/>
            <person name="Detter C."/>
            <person name="Yavitt J.B."/>
            <person name="Zinder S.H."/>
        </authorList>
    </citation>
    <scope>NUCLEOTIDE SEQUENCE [LARGE SCALE GENOMIC DNA]</scope>
    <source>
        <strain evidence="6">ATCC BAA-1556 / DSM 19958 / E1-9c</strain>
    </source>
</reference>
<dbReference type="InterPro" id="IPR015424">
    <property type="entry name" value="PyrdxlP-dep_Trfase"/>
</dbReference>
<dbReference type="InterPro" id="IPR000277">
    <property type="entry name" value="Cys/Met-Metab_PyrdxlP-dep_enz"/>
</dbReference>
<dbReference type="Gene3D" id="3.90.1150.10">
    <property type="entry name" value="Aspartate Aminotransferase, domain 1"/>
    <property type="match status" value="1"/>
</dbReference>
<dbReference type="PANTHER" id="PTHR43797:SF2">
    <property type="entry name" value="HOMOCYSTEINE_CYSTEINE SYNTHASE"/>
    <property type="match status" value="1"/>
</dbReference>
<evidence type="ECO:0000313" key="6">
    <source>
        <dbReference type="Proteomes" id="UP000002457"/>
    </source>
</evidence>
<keyword evidence="4" id="KW-0663">Pyridoxal phosphate</keyword>
<protein>
    <submittedName>
        <fullName evidence="5">O-acetylhomoserine aminocarboxypropyltransferase</fullName>
        <ecNumber evidence="5">2.5.1.49</ecNumber>
    </submittedName>
</protein>
<dbReference type="EMBL" id="CP001338">
    <property type="protein sequence ID" value="ACL16485.1"/>
    <property type="molecule type" value="Genomic_DNA"/>
</dbReference>
<dbReference type="eggNOG" id="arCOG00061">
    <property type="taxonomic scope" value="Archaea"/>
</dbReference>
<dbReference type="Gene3D" id="3.40.640.10">
    <property type="entry name" value="Type I PLP-dependent aspartate aminotransferase-like (Major domain)"/>
    <property type="match status" value="1"/>
</dbReference>
<dbReference type="PIRSF" id="PIRSF001434">
    <property type="entry name" value="CGS"/>
    <property type="match status" value="1"/>
</dbReference>
<accession>B8GH80</accession>